<protein>
    <submittedName>
        <fullName evidence="3">DNA-binding transcriptional regulator</fullName>
    </submittedName>
</protein>
<evidence type="ECO:0000259" key="2">
    <source>
        <dbReference type="Pfam" id="PF13280"/>
    </source>
</evidence>
<dbReference type="PANTHER" id="PTHR34580:SF3">
    <property type="entry name" value="PROTEIN PAFB"/>
    <property type="match status" value="1"/>
</dbReference>
<name>A0A419T7X5_9FIRM</name>
<dbReference type="Gene3D" id="1.10.10.10">
    <property type="entry name" value="Winged helix-like DNA-binding domain superfamily/Winged helix DNA-binding domain"/>
    <property type="match status" value="1"/>
</dbReference>
<dbReference type="Proteomes" id="UP000284277">
    <property type="component" value="Unassembled WGS sequence"/>
</dbReference>
<dbReference type="InterPro" id="IPR036390">
    <property type="entry name" value="WH_DNA-bd_sf"/>
</dbReference>
<dbReference type="OrthoDB" id="9767131at2"/>
<keyword evidence="3" id="KW-0238">DNA-binding</keyword>
<dbReference type="PROSITE" id="PS52050">
    <property type="entry name" value="WYL"/>
    <property type="match status" value="1"/>
</dbReference>
<dbReference type="PANTHER" id="PTHR34580">
    <property type="match status" value="1"/>
</dbReference>
<dbReference type="InterPro" id="IPR036388">
    <property type="entry name" value="WH-like_DNA-bd_sf"/>
</dbReference>
<dbReference type="Pfam" id="PF08279">
    <property type="entry name" value="HTH_11"/>
    <property type="match status" value="1"/>
</dbReference>
<dbReference type="Pfam" id="PF13280">
    <property type="entry name" value="WYL"/>
    <property type="match status" value="1"/>
</dbReference>
<keyword evidence="4" id="KW-1185">Reference proteome</keyword>
<feature type="domain" description="WYL" evidence="2">
    <location>
        <begin position="139"/>
        <end position="203"/>
    </location>
</feature>
<dbReference type="GO" id="GO:0003677">
    <property type="term" value="F:DNA binding"/>
    <property type="evidence" value="ECO:0007669"/>
    <property type="project" value="UniProtKB-KW"/>
</dbReference>
<dbReference type="InterPro" id="IPR026881">
    <property type="entry name" value="WYL_dom"/>
</dbReference>
<evidence type="ECO:0000259" key="1">
    <source>
        <dbReference type="Pfam" id="PF08279"/>
    </source>
</evidence>
<accession>A0A419T7X5</accession>
<evidence type="ECO:0000313" key="3">
    <source>
        <dbReference type="EMBL" id="RKD33539.1"/>
    </source>
</evidence>
<organism evidence="3 4">
    <name type="scientific">Lacrimispora algidixylanolytica</name>
    <dbReference type="NCBI Taxonomy" id="94868"/>
    <lineage>
        <taxon>Bacteria</taxon>
        <taxon>Bacillati</taxon>
        <taxon>Bacillota</taxon>
        <taxon>Clostridia</taxon>
        <taxon>Lachnospirales</taxon>
        <taxon>Lachnospiraceae</taxon>
        <taxon>Lacrimispora</taxon>
    </lineage>
</organism>
<dbReference type="InterPro" id="IPR051534">
    <property type="entry name" value="CBASS_pafABC_assoc_protein"/>
</dbReference>
<gene>
    <name evidence="3" type="ORF">BET01_13425</name>
</gene>
<dbReference type="EMBL" id="MCIA01000006">
    <property type="protein sequence ID" value="RKD33539.1"/>
    <property type="molecule type" value="Genomic_DNA"/>
</dbReference>
<reference evidence="3 4" key="1">
    <citation type="submission" date="2016-08" db="EMBL/GenBank/DDBJ databases">
        <title>A new outlook on sporulation: Clostridium algidixylanolyticum.</title>
        <authorList>
            <person name="Poppleton D.I."/>
            <person name="Gribaldo S."/>
        </authorList>
    </citation>
    <scope>NUCLEOTIDE SEQUENCE [LARGE SCALE GENOMIC DNA]</scope>
    <source>
        <strain evidence="3 4">SPL73</strain>
    </source>
</reference>
<evidence type="ECO:0000313" key="4">
    <source>
        <dbReference type="Proteomes" id="UP000284277"/>
    </source>
</evidence>
<comment type="caution">
    <text evidence="3">The sequence shown here is derived from an EMBL/GenBank/DDBJ whole genome shotgun (WGS) entry which is preliminary data.</text>
</comment>
<dbReference type="RefSeq" id="WP_120195587.1">
    <property type="nucleotide sequence ID" value="NZ_MCIA01000006.1"/>
</dbReference>
<proteinExistence type="predicted"/>
<feature type="domain" description="Helix-turn-helix type 11" evidence="1">
    <location>
        <begin position="8"/>
        <end position="60"/>
    </location>
</feature>
<dbReference type="SUPFAM" id="SSF46785">
    <property type="entry name" value="Winged helix' DNA-binding domain"/>
    <property type="match status" value="1"/>
</dbReference>
<dbReference type="AlphaFoldDB" id="A0A419T7X5"/>
<dbReference type="InterPro" id="IPR013196">
    <property type="entry name" value="HTH_11"/>
</dbReference>
<sequence>MAKNDNMLAILWMLNSGVKMTAKQISEKLEINIRTVYRHIDALCASGVPIISDPGHNGGYSLLNNFIRAPLLFDMEEKKALLQAAVFAKEAGYPLSEALGNATSKLKMYSNQEQVSILNRHLAGFEVINRKGDPSIQPVLVELEQAVENEFSVEIDYRTSREERPKNRVIDPYGMVYWNNKWYTVAFCHLRNEIRSFRVERILIIKRTQIIFKRPEAFSAREFFMQNLLPDLVGKDELTSLIIGGRSEALDDLCLHWFLGHHLKERTSNQAIFLLEEKSIHIYIPYLLLSYGKSIQIIEPQSLKEELVAVASELMEYYQL</sequence>